<reference evidence="6" key="1">
    <citation type="submission" date="2014-11" db="EMBL/GenBank/DDBJ databases">
        <authorList>
            <person name="Otto D Thomas"/>
            <person name="Naeem Raeece"/>
        </authorList>
    </citation>
    <scope>NUCLEOTIDE SEQUENCE</scope>
</reference>
<feature type="region of interest" description="Disordered" evidence="5">
    <location>
        <begin position="758"/>
        <end position="782"/>
    </location>
</feature>
<name>A0A0G4FU49_9ALVE</name>
<feature type="coiled-coil region" evidence="4">
    <location>
        <begin position="618"/>
        <end position="652"/>
    </location>
</feature>
<dbReference type="AlphaFoldDB" id="A0A0G4FU49"/>
<dbReference type="PANTHER" id="PTHR22847">
    <property type="entry name" value="WD40 REPEAT PROTEIN"/>
    <property type="match status" value="1"/>
</dbReference>
<dbReference type="Gene3D" id="2.130.10.10">
    <property type="entry name" value="YVTN repeat-like/Quinoprotein amine dehydrogenase"/>
    <property type="match status" value="3"/>
</dbReference>
<sequence length="1122" mass="119371">MVIALSSGKILIFEARTALWYGKRPREDRHIELLSGPNGDLTAHLGLVSALLFEQTLYRGNGILFSGGADRSIKVWDFPDVDHAISRKGKCIQTLQGHGGTILALAYASAVLVSCASGGSLVIWRPDPTRAVLRYPAFVAHQYFNLEGLSSPFPWRRAEERETWYTCTSPREGTEGLELLAGSSEGVVTVFKLMYTPIAGQTQLQVQTHETSHNNSTGQQQPQQQRQPSLEGVGRSLEAAAFMASAHAHAQNSPLAPVAVKGAAARSLNLSHQGWKQTAFHRDARLQVLQRGALQVLALPVESLAALLGFDRRLYIVDVDESRRAPAGGNPTDAAQGASAVAGPGNSGGAGGREQMPSAAAPSSAVSGGAAGGGTNAEGAAVPPCFLVPASVKSVEANPLDRSPKIVEVFAHSGLCAGLFFRPSLEGGRLYSAATDNFIRSWDLTTHTCLTQLKEKSSEITCLRYLPGTRLLLSGHENGELRLWNLDERSTVTLKGNNGSTEIHQNSVSCMCVCVSNHPAPEDPSTKAKAQKVSLFSSRSGSSVDSEESDEPAVRRPSRISTALPPEGPLRRGSLSLRHASAASALSMPDGDAQAVKDAGLSTYTKAPSGKTVQAKGEKKGAASAAELMEQLEDLQKEKEDFERALEEEAGSWGATRAARRTLGLPMEVPFDLVATGGYDCRISVWRLINEGETTTAKMEQSFLAHPTDDDEIMALKYLPSHQILISGSLDQTVKVWNVTEIANIAAPLLEVAKQQAQESVGSGKKKEKVNEQTQKEKEREAELLNESIKKATRRQSLGPAGFANFLNPLGAQQGSPTSPQPSQRTAGRSGGAGGGASGFGGADGGAKGPDGRPMLAVGVGSKGVFAYPVQHAHVPFTRMAPVAETGAAKGVPMALLALPPPYEFALACAHGNGVLSFMDIRDGKEITRQRPVLTKDRETPPEFLHLCLAGPYRSLWIGCDDGALVAFPVPVKKLKEHEMLRLKEMRQQFIDLLRAAERREAGEGSVGSAELSGDGPGGESPDRDATQGGAGSVVEQSLIETTEDGSQEHTSRDNPKGPPMSARPSNGMSENEKESPRDQQIKKKQTGIRRSSSRKGQGTTQAPSQGFPTRAGSKTQNAALN</sequence>
<accession>A0A0G4FU49</accession>
<feature type="region of interest" description="Disordered" evidence="5">
    <location>
        <begin position="1002"/>
        <end position="1122"/>
    </location>
</feature>
<keyword evidence="4" id="KW-0175">Coiled coil</keyword>
<feature type="compositionally biased region" description="Basic and acidic residues" evidence="5">
    <location>
        <begin position="1047"/>
        <end position="1056"/>
    </location>
</feature>
<dbReference type="InterPro" id="IPR001680">
    <property type="entry name" value="WD40_rpt"/>
</dbReference>
<feature type="compositionally biased region" description="Basic and acidic residues" evidence="5">
    <location>
        <begin position="1071"/>
        <end position="1082"/>
    </location>
</feature>
<dbReference type="PANTHER" id="PTHR22847:SF637">
    <property type="entry name" value="WD REPEAT DOMAIN 5B"/>
    <property type="match status" value="1"/>
</dbReference>
<feature type="region of interest" description="Disordered" evidence="5">
    <location>
        <begin position="521"/>
        <end position="573"/>
    </location>
</feature>
<dbReference type="InterPro" id="IPR036322">
    <property type="entry name" value="WD40_repeat_dom_sf"/>
</dbReference>
<dbReference type="VEuPathDB" id="CryptoDB:Cvel_18687"/>
<dbReference type="InterPro" id="IPR020472">
    <property type="entry name" value="WD40_PAC1"/>
</dbReference>
<dbReference type="InterPro" id="IPR019775">
    <property type="entry name" value="WD40_repeat_CS"/>
</dbReference>
<organism evidence="6">
    <name type="scientific">Chromera velia CCMP2878</name>
    <dbReference type="NCBI Taxonomy" id="1169474"/>
    <lineage>
        <taxon>Eukaryota</taxon>
        <taxon>Sar</taxon>
        <taxon>Alveolata</taxon>
        <taxon>Colpodellida</taxon>
        <taxon>Chromeraceae</taxon>
        <taxon>Chromera</taxon>
    </lineage>
</organism>
<evidence type="ECO:0000256" key="2">
    <source>
        <dbReference type="ARBA" id="ARBA00022737"/>
    </source>
</evidence>
<evidence type="ECO:0000256" key="4">
    <source>
        <dbReference type="SAM" id="Coils"/>
    </source>
</evidence>
<feature type="region of interest" description="Disordered" evidence="5">
    <location>
        <begin position="204"/>
        <end position="231"/>
    </location>
</feature>
<evidence type="ECO:0000256" key="3">
    <source>
        <dbReference type="PROSITE-ProRule" id="PRU00221"/>
    </source>
</evidence>
<feature type="region of interest" description="Disordered" evidence="5">
    <location>
        <begin position="323"/>
        <end position="374"/>
    </location>
</feature>
<feature type="compositionally biased region" description="Low complexity" evidence="5">
    <location>
        <begin position="358"/>
        <end position="368"/>
    </location>
</feature>
<feature type="compositionally biased region" description="Polar residues" evidence="5">
    <location>
        <begin position="1095"/>
        <end position="1122"/>
    </location>
</feature>
<feature type="compositionally biased region" description="Basic residues" evidence="5">
    <location>
        <begin position="1083"/>
        <end position="1094"/>
    </location>
</feature>
<gene>
    <name evidence="6" type="ORF">Cvel_18687</name>
</gene>
<feature type="region of interest" description="Disordered" evidence="5">
    <location>
        <begin position="803"/>
        <end position="848"/>
    </location>
</feature>
<keyword evidence="2" id="KW-0677">Repeat</keyword>
<dbReference type="EMBL" id="CDMZ01000622">
    <property type="protein sequence ID" value="CEM18148.1"/>
    <property type="molecule type" value="Genomic_DNA"/>
</dbReference>
<evidence type="ECO:0000313" key="6">
    <source>
        <dbReference type="EMBL" id="CEM18148.1"/>
    </source>
</evidence>
<feature type="compositionally biased region" description="Polar residues" evidence="5">
    <location>
        <begin position="204"/>
        <end position="218"/>
    </location>
</feature>
<feature type="repeat" description="WD" evidence="3">
    <location>
        <begin position="706"/>
        <end position="747"/>
    </location>
</feature>
<feature type="compositionally biased region" description="Gly residues" evidence="5">
    <location>
        <begin position="829"/>
        <end position="848"/>
    </location>
</feature>
<dbReference type="SUPFAM" id="SSF50978">
    <property type="entry name" value="WD40 repeat-like"/>
    <property type="match status" value="2"/>
</dbReference>
<evidence type="ECO:0000256" key="1">
    <source>
        <dbReference type="ARBA" id="ARBA00022574"/>
    </source>
</evidence>
<dbReference type="SMART" id="SM00320">
    <property type="entry name" value="WD40"/>
    <property type="match status" value="5"/>
</dbReference>
<dbReference type="PRINTS" id="PR00320">
    <property type="entry name" value="GPROTEINBRPT"/>
</dbReference>
<dbReference type="PROSITE" id="PS00678">
    <property type="entry name" value="WD_REPEATS_1"/>
    <property type="match status" value="3"/>
</dbReference>
<feature type="compositionally biased region" description="Basic and acidic residues" evidence="5">
    <location>
        <begin position="769"/>
        <end position="782"/>
    </location>
</feature>
<feature type="repeat" description="WD" evidence="3">
    <location>
        <begin position="41"/>
        <end position="77"/>
    </location>
</feature>
<feature type="repeat" description="WD" evidence="3">
    <location>
        <begin position="409"/>
        <end position="452"/>
    </location>
</feature>
<proteinExistence type="predicted"/>
<dbReference type="GO" id="GO:1990234">
    <property type="term" value="C:transferase complex"/>
    <property type="evidence" value="ECO:0007669"/>
    <property type="project" value="UniProtKB-ARBA"/>
</dbReference>
<feature type="compositionally biased region" description="Low complexity" evidence="5">
    <location>
        <begin position="534"/>
        <end position="544"/>
    </location>
</feature>
<dbReference type="Pfam" id="PF00400">
    <property type="entry name" value="WD40"/>
    <property type="match status" value="4"/>
</dbReference>
<feature type="repeat" description="WD" evidence="3">
    <location>
        <begin position="453"/>
        <end position="494"/>
    </location>
</feature>
<dbReference type="PROSITE" id="PS50294">
    <property type="entry name" value="WD_REPEATS_REGION"/>
    <property type="match status" value="3"/>
</dbReference>
<keyword evidence="1 3" id="KW-0853">WD repeat</keyword>
<dbReference type="InterPro" id="IPR015943">
    <property type="entry name" value="WD40/YVTN_repeat-like_dom_sf"/>
</dbReference>
<protein>
    <submittedName>
        <fullName evidence="6">Uncharacterized protein</fullName>
    </submittedName>
</protein>
<dbReference type="PROSITE" id="PS50082">
    <property type="entry name" value="WD_REPEATS_2"/>
    <property type="match status" value="4"/>
</dbReference>
<feature type="compositionally biased region" description="Low complexity" evidence="5">
    <location>
        <begin position="813"/>
        <end position="828"/>
    </location>
</feature>
<evidence type="ECO:0000256" key="5">
    <source>
        <dbReference type="SAM" id="MobiDB-lite"/>
    </source>
</evidence>
<feature type="compositionally biased region" description="Low complexity" evidence="5">
    <location>
        <begin position="219"/>
        <end position="228"/>
    </location>
</feature>